<organism evidence="12 13">
    <name type="scientific">Dioscorea zingiberensis</name>
    <dbReference type="NCBI Taxonomy" id="325984"/>
    <lineage>
        <taxon>Eukaryota</taxon>
        <taxon>Viridiplantae</taxon>
        <taxon>Streptophyta</taxon>
        <taxon>Embryophyta</taxon>
        <taxon>Tracheophyta</taxon>
        <taxon>Spermatophyta</taxon>
        <taxon>Magnoliopsida</taxon>
        <taxon>Liliopsida</taxon>
        <taxon>Dioscoreales</taxon>
        <taxon>Dioscoreaceae</taxon>
        <taxon>Dioscorea</taxon>
    </lineage>
</organism>
<sequence length="475" mass="52228">MRNFIATKALLLLLLLPYLFFYHVYSDAQVLSAPMEKAEQEALYTVIQGFVGEGWNVAGLYPDPCGWTMIQGISCDFFNGFWYITDINIGPVLENSIECAPDAKFIPQLFELKHLKSLSFFNCFTSSSHQPTTIPSQNWDKLANSLETLEFRSNQGLIGEIPSILGQLTNLNSLVLVDNALTGEVPQELAKLVHLKRLVLVGNQLSGPIPPLLAPNLAELLILDLSRNSLTGTLPSSLGDLTSLIKLDLSHNLLNGRLPSELGKLRTLTLLDLKDNLLSGGLTRSLQHLVSLQDMLLSSNPLGGDLVSFNWESLANLTTLDLSNTGISGSIPESIAGLRRLRYLALDNNHLTGIVPPKLAALPWLNALYLNGNNFTGVLEFPEEFYKRMGRRFASWNNTKLCYNSIAETSASGHAPYGVEQCKHEQDVNVFSSNPKVGDGNSDKNSSFMVSFGGFPASFSELWWVVVSILLLTTL</sequence>
<dbReference type="SUPFAM" id="SSF52058">
    <property type="entry name" value="L domain-like"/>
    <property type="match status" value="1"/>
</dbReference>
<dbReference type="EMBL" id="JAGGNH010000001">
    <property type="protein sequence ID" value="KAJ0989102.1"/>
    <property type="molecule type" value="Genomic_DNA"/>
</dbReference>
<name>A0A9D5HVH7_9LILI</name>
<dbReference type="PANTHER" id="PTHR48010:SF5">
    <property type="entry name" value="PROTEIN TOO MANY MOUTHS"/>
    <property type="match status" value="1"/>
</dbReference>
<evidence type="ECO:0008006" key="14">
    <source>
        <dbReference type="Google" id="ProtNLM"/>
    </source>
</evidence>
<evidence type="ECO:0000256" key="10">
    <source>
        <dbReference type="ARBA" id="ARBA00023180"/>
    </source>
</evidence>
<keyword evidence="9" id="KW-0675">Receptor</keyword>
<evidence type="ECO:0000256" key="2">
    <source>
        <dbReference type="ARBA" id="ARBA00022475"/>
    </source>
</evidence>
<gene>
    <name evidence="12" type="ORF">J5N97_007458</name>
</gene>
<dbReference type="InterPro" id="IPR001611">
    <property type="entry name" value="Leu-rich_rpt"/>
</dbReference>
<dbReference type="FunFam" id="3.80.10.10:FF:000299">
    <property type="entry name" value="Piriformospora indica-insensitive protein 2"/>
    <property type="match status" value="1"/>
</dbReference>
<dbReference type="AlphaFoldDB" id="A0A9D5HVH7"/>
<evidence type="ECO:0000313" key="12">
    <source>
        <dbReference type="EMBL" id="KAJ0989102.1"/>
    </source>
</evidence>
<evidence type="ECO:0000256" key="7">
    <source>
        <dbReference type="ARBA" id="ARBA00022989"/>
    </source>
</evidence>
<keyword evidence="10" id="KW-0325">Glycoprotein</keyword>
<accession>A0A9D5HVH7</accession>
<feature type="chain" id="PRO_5038691756" description="Piriformospora indica-insensitive protein 2" evidence="11">
    <location>
        <begin position="27"/>
        <end position="475"/>
    </location>
</feature>
<evidence type="ECO:0000256" key="8">
    <source>
        <dbReference type="ARBA" id="ARBA00023136"/>
    </source>
</evidence>
<dbReference type="InterPro" id="IPR050994">
    <property type="entry name" value="At_inactive_RLKs"/>
</dbReference>
<reference evidence="12" key="1">
    <citation type="submission" date="2021-03" db="EMBL/GenBank/DDBJ databases">
        <authorList>
            <person name="Li Z."/>
            <person name="Yang C."/>
        </authorList>
    </citation>
    <scope>NUCLEOTIDE SEQUENCE</scope>
    <source>
        <strain evidence="12">Dzin_1.0</strain>
        <tissue evidence="12">Leaf</tissue>
    </source>
</reference>
<dbReference type="SMART" id="SM00369">
    <property type="entry name" value="LRR_TYP"/>
    <property type="match status" value="4"/>
</dbReference>
<dbReference type="FunFam" id="3.80.10.10:FF:000269">
    <property type="entry name" value="Piriformospora indica-insensitive protein 2"/>
    <property type="match status" value="1"/>
</dbReference>
<keyword evidence="6" id="KW-0677">Repeat</keyword>
<comment type="caution">
    <text evidence="12">The sequence shown here is derived from an EMBL/GenBank/DDBJ whole genome shotgun (WGS) entry which is preliminary data.</text>
</comment>
<keyword evidence="8" id="KW-0472">Membrane</keyword>
<keyword evidence="7" id="KW-1133">Transmembrane helix</keyword>
<dbReference type="FunFam" id="3.80.10.10:FF:000470">
    <property type="entry name" value="LRR receptor-like serine/threonine-protein kinase RPK2"/>
    <property type="match status" value="1"/>
</dbReference>
<evidence type="ECO:0000256" key="5">
    <source>
        <dbReference type="ARBA" id="ARBA00022729"/>
    </source>
</evidence>
<keyword evidence="13" id="KW-1185">Reference proteome</keyword>
<keyword evidence="2" id="KW-1003">Cell membrane</keyword>
<proteinExistence type="predicted"/>
<evidence type="ECO:0000256" key="1">
    <source>
        <dbReference type="ARBA" id="ARBA00004251"/>
    </source>
</evidence>
<evidence type="ECO:0000256" key="11">
    <source>
        <dbReference type="SAM" id="SignalP"/>
    </source>
</evidence>
<dbReference type="PRINTS" id="PR00019">
    <property type="entry name" value="LEURICHRPT"/>
</dbReference>
<dbReference type="Proteomes" id="UP001085076">
    <property type="component" value="Miscellaneous, Linkage group lg01"/>
</dbReference>
<dbReference type="GO" id="GO:0051707">
    <property type="term" value="P:response to other organism"/>
    <property type="evidence" value="ECO:0007669"/>
    <property type="project" value="UniProtKB-ARBA"/>
</dbReference>
<dbReference type="GO" id="GO:0051606">
    <property type="term" value="P:detection of stimulus"/>
    <property type="evidence" value="ECO:0007669"/>
    <property type="project" value="UniProtKB-ARBA"/>
</dbReference>
<protein>
    <recommendedName>
        <fullName evidence="14">Piriformospora indica-insensitive protein 2</fullName>
    </recommendedName>
</protein>
<keyword evidence="4" id="KW-0812">Transmembrane</keyword>
<evidence type="ECO:0000256" key="9">
    <source>
        <dbReference type="ARBA" id="ARBA00023170"/>
    </source>
</evidence>
<evidence type="ECO:0000313" key="13">
    <source>
        <dbReference type="Proteomes" id="UP001085076"/>
    </source>
</evidence>
<dbReference type="Pfam" id="PF13855">
    <property type="entry name" value="LRR_8"/>
    <property type="match status" value="1"/>
</dbReference>
<dbReference type="PANTHER" id="PTHR48010">
    <property type="entry name" value="OS05G0588300 PROTEIN"/>
    <property type="match status" value="1"/>
</dbReference>
<reference evidence="12" key="2">
    <citation type="journal article" date="2022" name="Hortic Res">
        <title>The genome of Dioscorea zingiberensis sheds light on the biosynthesis, origin and evolution of the medicinally important diosgenin saponins.</title>
        <authorList>
            <person name="Li Y."/>
            <person name="Tan C."/>
            <person name="Li Z."/>
            <person name="Guo J."/>
            <person name="Li S."/>
            <person name="Chen X."/>
            <person name="Wang C."/>
            <person name="Dai X."/>
            <person name="Yang H."/>
            <person name="Song W."/>
            <person name="Hou L."/>
            <person name="Xu J."/>
            <person name="Tong Z."/>
            <person name="Xu A."/>
            <person name="Yuan X."/>
            <person name="Wang W."/>
            <person name="Yang Q."/>
            <person name="Chen L."/>
            <person name="Sun Z."/>
            <person name="Wang K."/>
            <person name="Pan B."/>
            <person name="Chen J."/>
            <person name="Bao Y."/>
            <person name="Liu F."/>
            <person name="Qi X."/>
            <person name="Gang D.R."/>
            <person name="Wen J."/>
            <person name="Li J."/>
        </authorList>
    </citation>
    <scope>NUCLEOTIDE SEQUENCE</scope>
    <source>
        <strain evidence="12">Dzin_1.0</strain>
    </source>
</reference>
<feature type="signal peptide" evidence="11">
    <location>
        <begin position="1"/>
        <end position="26"/>
    </location>
</feature>
<dbReference type="InterPro" id="IPR032675">
    <property type="entry name" value="LRR_dom_sf"/>
</dbReference>
<comment type="subcellular location">
    <subcellularLocation>
        <location evidence="1">Cell membrane</location>
        <topology evidence="1">Single-pass type I membrane protein</topology>
    </subcellularLocation>
</comment>
<dbReference type="InterPro" id="IPR003591">
    <property type="entry name" value="Leu-rich_rpt_typical-subtyp"/>
</dbReference>
<keyword evidence="5 11" id="KW-0732">Signal</keyword>
<evidence type="ECO:0000256" key="4">
    <source>
        <dbReference type="ARBA" id="ARBA00022692"/>
    </source>
</evidence>
<keyword evidence="3" id="KW-0433">Leucine-rich repeat</keyword>
<dbReference type="GO" id="GO:0005886">
    <property type="term" value="C:plasma membrane"/>
    <property type="evidence" value="ECO:0007669"/>
    <property type="project" value="UniProtKB-SubCell"/>
</dbReference>
<evidence type="ECO:0000256" key="3">
    <source>
        <dbReference type="ARBA" id="ARBA00022614"/>
    </source>
</evidence>
<dbReference type="Pfam" id="PF00560">
    <property type="entry name" value="LRR_1"/>
    <property type="match status" value="3"/>
</dbReference>
<evidence type="ECO:0000256" key="6">
    <source>
        <dbReference type="ARBA" id="ARBA00022737"/>
    </source>
</evidence>
<dbReference type="Gene3D" id="3.80.10.10">
    <property type="entry name" value="Ribonuclease Inhibitor"/>
    <property type="match status" value="2"/>
</dbReference>
<dbReference type="OrthoDB" id="676979at2759"/>